<evidence type="ECO:0000313" key="2">
    <source>
        <dbReference type="Proteomes" id="UP001152795"/>
    </source>
</evidence>
<dbReference type="OrthoDB" id="5986954at2759"/>
<sequence>MSAMQFLKNSRWITGSRFLWQPEDELIEPTPIKAIPLEDPEVKQSCFSTNVKETWSL</sequence>
<protein>
    <submittedName>
        <fullName evidence="1">Uncharacterized protein</fullName>
    </submittedName>
</protein>
<dbReference type="AlphaFoldDB" id="A0A7D9D6U5"/>
<accession>A0A7D9D6U5</accession>
<proteinExistence type="predicted"/>
<keyword evidence="2" id="KW-1185">Reference proteome</keyword>
<gene>
    <name evidence="1" type="ORF">PACLA_8A069792</name>
</gene>
<name>A0A7D9D6U5_PARCT</name>
<dbReference type="Proteomes" id="UP001152795">
    <property type="component" value="Unassembled WGS sequence"/>
</dbReference>
<comment type="caution">
    <text evidence="1">The sequence shown here is derived from an EMBL/GenBank/DDBJ whole genome shotgun (WGS) entry which is preliminary data.</text>
</comment>
<dbReference type="EMBL" id="CACRXK020000038">
    <property type="protein sequence ID" value="CAB3977225.1"/>
    <property type="molecule type" value="Genomic_DNA"/>
</dbReference>
<evidence type="ECO:0000313" key="1">
    <source>
        <dbReference type="EMBL" id="CAB3977225.1"/>
    </source>
</evidence>
<organism evidence="1 2">
    <name type="scientific">Paramuricea clavata</name>
    <name type="common">Red gorgonian</name>
    <name type="synonym">Violescent sea-whip</name>
    <dbReference type="NCBI Taxonomy" id="317549"/>
    <lineage>
        <taxon>Eukaryota</taxon>
        <taxon>Metazoa</taxon>
        <taxon>Cnidaria</taxon>
        <taxon>Anthozoa</taxon>
        <taxon>Octocorallia</taxon>
        <taxon>Malacalcyonacea</taxon>
        <taxon>Plexauridae</taxon>
        <taxon>Paramuricea</taxon>
    </lineage>
</organism>
<feature type="non-terminal residue" evidence="1">
    <location>
        <position position="57"/>
    </location>
</feature>
<reference evidence="1" key="1">
    <citation type="submission" date="2020-04" db="EMBL/GenBank/DDBJ databases">
        <authorList>
            <person name="Alioto T."/>
            <person name="Alioto T."/>
            <person name="Gomez Garrido J."/>
        </authorList>
    </citation>
    <scope>NUCLEOTIDE SEQUENCE</scope>
    <source>
        <strain evidence="1">A484AB</strain>
    </source>
</reference>